<evidence type="ECO:0000313" key="10">
    <source>
        <dbReference type="EMBL" id="KAK6742115.1"/>
    </source>
</evidence>
<reference evidence="10 11" key="1">
    <citation type="submission" date="2023-08" db="EMBL/GenBank/DDBJ databases">
        <title>A Necator americanus chromosomal reference genome.</title>
        <authorList>
            <person name="Ilik V."/>
            <person name="Petrzelkova K.J."/>
            <person name="Pardy F."/>
            <person name="Fuh T."/>
            <person name="Niatou-Singa F.S."/>
            <person name="Gouil Q."/>
            <person name="Baker L."/>
            <person name="Ritchie M.E."/>
            <person name="Jex A.R."/>
            <person name="Gazzola D."/>
            <person name="Li H."/>
            <person name="Toshio Fujiwara R."/>
            <person name="Zhan B."/>
            <person name="Aroian R.V."/>
            <person name="Pafco B."/>
            <person name="Schwarz E.M."/>
        </authorList>
    </citation>
    <scope>NUCLEOTIDE SEQUENCE [LARGE SCALE GENOMIC DNA]</scope>
    <source>
        <strain evidence="10 11">Aroian</strain>
        <tissue evidence="10">Whole animal</tissue>
    </source>
</reference>
<feature type="region of interest" description="Disordered" evidence="8">
    <location>
        <begin position="1"/>
        <end position="40"/>
    </location>
</feature>
<keyword evidence="6" id="KW-0539">Nucleus</keyword>
<evidence type="ECO:0000259" key="9">
    <source>
        <dbReference type="PROSITE" id="PS50157"/>
    </source>
</evidence>
<proteinExistence type="predicted"/>
<evidence type="ECO:0000256" key="1">
    <source>
        <dbReference type="ARBA" id="ARBA00004123"/>
    </source>
</evidence>
<dbReference type="PROSITE" id="PS50157">
    <property type="entry name" value="ZINC_FINGER_C2H2_2"/>
    <property type="match status" value="2"/>
</dbReference>
<protein>
    <recommendedName>
        <fullName evidence="9">C2H2-type domain-containing protein</fullName>
    </recommendedName>
</protein>
<keyword evidence="3" id="KW-0677">Repeat</keyword>
<evidence type="ECO:0000256" key="4">
    <source>
        <dbReference type="ARBA" id="ARBA00022771"/>
    </source>
</evidence>
<dbReference type="SUPFAM" id="SSF57667">
    <property type="entry name" value="beta-beta-alpha zinc fingers"/>
    <property type="match status" value="1"/>
</dbReference>
<sequence length="146" mass="16155">MNDNISHGTVESGSSESDIPPSGSSSAVATGSSSGRPVKDKSCPICFLVFASMQSRRRHIERKHPTKLGSDEVERLSYIKAQSPALPYACELCSKALASNSSLSLHRRRMHENKKDYGCLTCGKRYPLASELRKHIKRVHERNLDV</sequence>
<dbReference type="SMART" id="SM00355">
    <property type="entry name" value="ZnF_C2H2"/>
    <property type="match status" value="3"/>
</dbReference>
<dbReference type="Pfam" id="PF00096">
    <property type="entry name" value="zf-C2H2"/>
    <property type="match status" value="2"/>
</dbReference>
<name>A0ABR1CVE3_NECAM</name>
<keyword evidence="2" id="KW-0479">Metal-binding</keyword>
<dbReference type="PROSITE" id="PS00028">
    <property type="entry name" value="ZINC_FINGER_C2H2_1"/>
    <property type="match status" value="2"/>
</dbReference>
<evidence type="ECO:0000256" key="3">
    <source>
        <dbReference type="ARBA" id="ARBA00022737"/>
    </source>
</evidence>
<evidence type="ECO:0000256" key="6">
    <source>
        <dbReference type="ARBA" id="ARBA00023242"/>
    </source>
</evidence>
<keyword evidence="11" id="KW-1185">Reference proteome</keyword>
<keyword evidence="5" id="KW-0862">Zinc</keyword>
<evidence type="ECO:0000313" key="11">
    <source>
        <dbReference type="Proteomes" id="UP001303046"/>
    </source>
</evidence>
<dbReference type="InterPro" id="IPR013087">
    <property type="entry name" value="Znf_C2H2_type"/>
</dbReference>
<dbReference type="InterPro" id="IPR050527">
    <property type="entry name" value="Snail/Krueppel_Znf"/>
</dbReference>
<keyword evidence="4 7" id="KW-0863">Zinc-finger</keyword>
<accession>A0ABR1CVE3</accession>
<gene>
    <name evidence="10" type="primary">Necator_chrIII.g10544</name>
    <name evidence="10" type="ORF">RB195_009779</name>
</gene>
<feature type="domain" description="C2H2-type" evidence="9">
    <location>
        <begin position="88"/>
        <end position="116"/>
    </location>
</feature>
<dbReference type="Proteomes" id="UP001303046">
    <property type="component" value="Unassembled WGS sequence"/>
</dbReference>
<feature type="compositionally biased region" description="Low complexity" evidence="8">
    <location>
        <begin position="11"/>
        <end position="35"/>
    </location>
</feature>
<evidence type="ECO:0000256" key="5">
    <source>
        <dbReference type="ARBA" id="ARBA00022833"/>
    </source>
</evidence>
<dbReference type="PANTHER" id="PTHR24388:SF54">
    <property type="entry name" value="PROTEIN ESCARGOT"/>
    <property type="match status" value="1"/>
</dbReference>
<dbReference type="EMBL" id="JAVFWL010000003">
    <property type="protein sequence ID" value="KAK6742115.1"/>
    <property type="molecule type" value="Genomic_DNA"/>
</dbReference>
<feature type="domain" description="C2H2-type" evidence="9">
    <location>
        <begin position="117"/>
        <end position="140"/>
    </location>
</feature>
<organism evidence="10 11">
    <name type="scientific">Necator americanus</name>
    <name type="common">Human hookworm</name>
    <dbReference type="NCBI Taxonomy" id="51031"/>
    <lineage>
        <taxon>Eukaryota</taxon>
        <taxon>Metazoa</taxon>
        <taxon>Ecdysozoa</taxon>
        <taxon>Nematoda</taxon>
        <taxon>Chromadorea</taxon>
        <taxon>Rhabditida</taxon>
        <taxon>Rhabditina</taxon>
        <taxon>Rhabditomorpha</taxon>
        <taxon>Strongyloidea</taxon>
        <taxon>Ancylostomatidae</taxon>
        <taxon>Bunostominae</taxon>
        <taxon>Necator</taxon>
    </lineage>
</organism>
<dbReference type="PANTHER" id="PTHR24388">
    <property type="entry name" value="ZINC FINGER PROTEIN"/>
    <property type="match status" value="1"/>
</dbReference>
<evidence type="ECO:0000256" key="2">
    <source>
        <dbReference type="ARBA" id="ARBA00022723"/>
    </source>
</evidence>
<comment type="subcellular location">
    <subcellularLocation>
        <location evidence="1">Nucleus</location>
    </subcellularLocation>
</comment>
<dbReference type="Gene3D" id="3.30.160.60">
    <property type="entry name" value="Classic Zinc Finger"/>
    <property type="match status" value="2"/>
</dbReference>
<evidence type="ECO:0000256" key="8">
    <source>
        <dbReference type="SAM" id="MobiDB-lite"/>
    </source>
</evidence>
<comment type="caution">
    <text evidence="10">The sequence shown here is derived from an EMBL/GenBank/DDBJ whole genome shotgun (WGS) entry which is preliminary data.</text>
</comment>
<evidence type="ECO:0000256" key="7">
    <source>
        <dbReference type="PROSITE-ProRule" id="PRU00042"/>
    </source>
</evidence>
<dbReference type="InterPro" id="IPR036236">
    <property type="entry name" value="Znf_C2H2_sf"/>
</dbReference>